<keyword evidence="1" id="KW-0812">Transmembrane</keyword>
<keyword evidence="1" id="KW-1133">Transmembrane helix</keyword>
<dbReference type="Proteomes" id="UP000073494">
    <property type="component" value="Unassembled WGS sequence"/>
</dbReference>
<dbReference type="RefSeq" id="WP_024398103.1">
    <property type="nucleotide sequence ID" value="NZ_CEFG01000165.1"/>
</dbReference>
<evidence type="ECO:0000313" key="2">
    <source>
        <dbReference type="EMBL" id="CYU76899.1"/>
    </source>
</evidence>
<protein>
    <submittedName>
        <fullName evidence="2">Uncharacterized protein</fullName>
    </submittedName>
</protein>
<dbReference type="AlphaFoldDB" id="A0A0Z8E4D7"/>
<feature type="transmembrane region" description="Helical" evidence="1">
    <location>
        <begin position="31"/>
        <end position="48"/>
    </location>
</feature>
<gene>
    <name evidence="2" type="ORF">ERS132416_00571</name>
</gene>
<evidence type="ECO:0000256" key="1">
    <source>
        <dbReference type="SAM" id="Phobius"/>
    </source>
</evidence>
<organism evidence="2 3">
    <name type="scientific">Streptococcus suis</name>
    <dbReference type="NCBI Taxonomy" id="1307"/>
    <lineage>
        <taxon>Bacteria</taxon>
        <taxon>Bacillati</taxon>
        <taxon>Bacillota</taxon>
        <taxon>Bacilli</taxon>
        <taxon>Lactobacillales</taxon>
        <taxon>Streptococcaceae</taxon>
        <taxon>Streptococcus</taxon>
    </lineage>
</organism>
<reference evidence="2 3" key="1">
    <citation type="submission" date="2016-02" db="EMBL/GenBank/DDBJ databases">
        <authorList>
            <consortium name="Pathogen Informatics"/>
        </authorList>
    </citation>
    <scope>NUCLEOTIDE SEQUENCE [LARGE SCALE GENOMIC DNA]</scope>
    <source>
        <strain evidence="2 3">LSS54</strain>
    </source>
</reference>
<accession>A0A0Z8E4D7</accession>
<sequence length="76" mass="8991">MEMEQLQFIILLIFLIYILASISFKKFKGKIYRACTFFFIIAGLVSYVTDGSTWLSFFQVIIPLAILYQFEDKFTR</sequence>
<proteinExistence type="predicted"/>
<feature type="transmembrane region" description="Helical" evidence="1">
    <location>
        <begin position="6"/>
        <end position="24"/>
    </location>
</feature>
<name>A0A0Z8E4D7_STRSU</name>
<keyword evidence="1" id="KW-0472">Membrane</keyword>
<evidence type="ECO:0000313" key="3">
    <source>
        <dbReference type="Proteomes" id="UP000073494"/>
    </source>
</evidence>
<dbReference type="EMBL" id="FIHD01000006">
    <property type="protein sequence ID" value="CYU76899.1"/>
    <property type="molecule type" value="Genomic_DNA"/>
</dbReference>
<feature type="transmembrane region" description="Helical" evidence="1">
    <location>
        <begin position="54"/>
        <end position="70"/>
    </location>
</feature>